<dbReference type="InterPro" id="IPR000182">
    <property type="entry name" value="GNAT_dom"/>
</dbReference>
<dbReference type="Gene3D" id="3.40.50.1700">
    <property type="entry name" value="Glycoside hydrolase family 3 C-terminal domain"/>
    <property type="match status" value="1"/>
</dbReference>
<dbReference type="EMBL" id="JAEPQZ010000004">
    <property type="protein sequence ID" value="KAG2182329.1"/>
    <property type="molecule type" value="Genomic_DNA"/>
</dbReference>
<dbReference type="Proteomes" id="UP000654370">
    <property type="component" value="Unassembled WGS sequence"/>
</dbReference>
<dbReference type="InterPro" id="IPR017853">
    <property type="entry name" value="GH"/>
</dbReference>
<dbReference type="Gene3D" id="3.40.630.30">
    <property type="match status" value="2"/>
</dbReference>
<evidence type="ECO:0000256" key="2">
    <source>
        <dbReference type="ARBA" id="ARBA00022801"/>
    </source>
</evidence>
<dbReference type="GO" id="GO:0009254">
    <property type="term" value="P:peptidoglycan turnover"/>
    <property type="evidence" value="ECO:0007669"/>
    <property type="project" value="TreeGrafter"/>
</dbReference>
<dbReference type="GO" id="GO:0016747">
    <property type="term" value="F:acyltransferase activity, transferring groups other than amino-acyl groups"/>
    <property type="evidence" value="ECO:0007669"/>
    <property type="project" value="InterPro"/>
</dbReference>
<sequence>MAKNELGQLLICGFDGLEPTEGILDLIKNHGLGSIILFSRNIDSPEQVLKLTTALQQAAKDAGHTRPLLIAADQENGVVRRLGASGTYFPGNMALGAIGSPEAAKDVAVATSKELLALGINWNLAPSLDVNNNPLNPVIGVRSYGENPELVGRLGAAQVQGYQEAKVATSIKHFPGHGDTATDSHLGVPVIDKSIEELEGIELIPFRRVIASSDPASVMVAHMSLPKIIKKIDGDHQLVSSISREVAYDLLRKRIGYNGIIVTDCLEMDAVKDTFGTAPGAILALKAGNDIVMISHTLDFQTNAFELVNKAYQDGEFNEVEIKASLERVANFKDNYINWESVFPSKDGLAVVGNSKHQELRDELYDKVPTIVRDRTNTLPLKVPKEDKILFLSAHVPLTLAIDSEPNPFASFTRSIEKRHENTLDITFYEDKHTDSQIEASFSEASAIIIGTANANLHQFQVDMVKRALATGKPVVVTAVINPYDLTVFPDVDTYLVTYEYTPPAHEAAVKAIFGEIQPKSKLPVTLPGVGDDGKAFEYENNWQAEQYDQARDFEQVKKLWDVCLPDWPLSNEKLDYVLEHGPAPSHYVIRNETGQVLAFAASFATKEKKNYTGHLGLILVSPEHRHQGAGTLLHETAMRRLRSLPNVTGIQLGTIYPRLFCGVPENLGKDTLDFFRNRGWNLAKEPVWDLIQDLTNYETDKTISDRMKKENIHFSRVLPSQLWELYAFQDRYFPFWLSTYQHHAELGDFQDLIVAREGDEQGEVIASLVLYSANHSHWKRSDVTWSDASLYGANCGAMACVGVADNQRGRGIGLGIVAYANEVLKARGVKNAYVDWVEAVGFYKRTGYAVWRGYYNSFRQV</sequence>
<keyword evidence="2" id="KW-0378">Hydrolase</keyword>
<protein>
    <recommendedName>
        <fullName evidence="4">N-acetyltransferase domain-containing protein</fullName>
    </recommendedName>
</protein>
<dbReference type="InterPro" id="IPR002772">
    <property type="entry name" value="Glyco_hydro_3_C"/>
</dbReference>
<dbReference type="SUPFAM" id="SSF52279">
    <property type="entry name" value="Beta-D-glucan exohydrolase, C-terminal domain"/>
    <property type="match status" value="1"/>
</dbReference>
<dbReference type="InterPro" id="IPR016181">
    <property type="entry name" value="Acyl_CoA_acyltransferase"/>
</dbReference>
<evidence type="ECO:0000256" key="3">
    <source>
        <dbReference type="ARBA" id="ARBA00023295"/>
    </source>
</evidence>
<proteinExistence type="inferred from homology"/>
<dbReference type="CDD" id="cd04301">
    <property type="entry name" value="NAT_SF"/>
    <property type="match status" value="1"/>
</dbReference>
<dbReference type="InterPro" id="IPR036962">
    <property type="entry name" value="Glyco_hydro_3_N_sf"/>
</dbReference>
<evidence type="ECO:0000313" key="6">
    <source>
        <dbReference type="Proteomes" id="UP000654370"/>
    </source>
</evidence>
<dbReference type="Gene3D" id="3.20.20.300">
    <property type="entry name" value="Glycoside hydrolase, family 3, N-terminal domain"/>
    <property type="match status" value="1"/>
</dbReference>
<reference evidence="5" key="1">
    <citation type="submission" date="2020-12" db="EMBL/GenBank/DDBJ databases">
        <title>Metabolic potential, ecology and presence of endohyphal bacteria is reflected in genomic diversity of Mucoromycotina.</title>
        <authorList>
            <person name="Muszewska A."/>
            <person name="Okrasinska A."/>
            <person name="Steczkiewicz K."/>
            <person name="Drgas O."/>
            <person name="Orlowska M."/>
            <person name="Perlinska-Lenart U."/>
            <person name="Aleksandrzak-Piekarczyk T."/>
            <person name="Szatraj K."/>
            <person name="Zielenkiewicz U."/>
            <person name="Pilsyk S."/>
            <person name="Malc E."/>
            <person name="Mieczkowski P."/>
            <person name="Kruszewska J.S."/>
            <person name="Biernat P."/>
            <person name="Pawlowska J."/>
        </authorList>
    </citation>
    <scope>NUCLEOTIDE SEQUENCE</scope>
    <source>
        <strain evidence="5">WA0000067209</strain>
    </source>
</reference>
<dbReference type="Pfam" id="PF01915">
    <property type="entry name" value="Glyco_hydro_3_C"/>
    <property type="match status" value="1"/>
</dbReference>
<dbReference type="InterPro" id="IPR001764">
    <property type="entry name" value="Glyco_hydro_3_N"/>
</dbReference>
<evidence type="ECO:0000256" key="1">
    <source>
        <dbReference type="ARBA" id="ARBA00005336"/>
    </source>
</evidence>
<dbReference type="PROSITE" id="PS51186">
    <property type="entry name" value="GNAT"/>
    <property type="match status" value="2"/>
</dbReference>
<dbReference type="InterPro" id="IPR036881">
    <property type="entry name" value="Glyco_hydro_3_C_sf"/>
</dbReference>
<dbReference type="GO" id="GO:0005975">
    <property type="term" value="P:carbohydrate metabolic process"/>
    <property type="evidence" value="ECO:0007669"/>
    <property type="project" value="InterPro"/>
</dbReference>
<dbReference type="PANTHER" id="PTHR30480">
    <property type="entry name" value="BETA-HEXOSAMINIDASE-RELATED"/>
    <property type="match status" value="1"/>
</dbReference>
<gene>
    <name evidence="5" type="ORF">INT43_007259</name>
</gene>
<evidence type="ECO:0000313" key="5">
    <source>
        <dbReference type="EMBL" id="KAG2182329.1"/>
    </source>
</evidence>
<comment type="caution">
    <text evidence="5">The sequence shown here is derived from an EMBL/GenBank/DDBJ whole genome shotgun (WGS) entry which is preliminary data.</text>
</comment>
<dbReference type="SUPFAM" id="SSF55729">
    <property type="entry name" value="Acyl-CoA N-acyltransferases (Nat)"/>
    <property type="match status" value="1"/>
</dbReference>
<comment type="similarity">
    <text evidence="1">Belongs to the glycosyl hydrolase 3 family.</text>
</comment>
<dbReference type="Pfam" id="PF00583">
    <property type="entry name" value="Acetyltransf_1"/>
    <property type="match status" value="2"/>
</dbReference>
<feature type="domain" description="N-acetyltransferase" evidence="4">
    <location>
        <begin position="713"/>
        <end position="862"/>
    </location>
</feature>
<evidence type="ECO:0000259" key="4">
    <source>
        <dbReference type="PROSITE" id="PS51186"/>
    </source>
</evidence>
<dbReference type="InterPro" id="IPR050226">
    <property type="entry name" value="NagZ_Beta-hexosaminidase"/>
</dbReference>
<dbReference type="OrthoDB" id="416222at2759"/>
<keyword evidence="3" id="KW-0326">Glycosidase</keyword>
<dbReference type="PANTHER" id="PTHR30480:SF16">
    <property type="entry name" value="GLYCOSIDE HYDROLASE FAMILY 3 DOMAIN PROTEIN"/>
    <property type="match status" value="1"/>
</dbReference>
<dbReference type="SUPFAM" id="SSF51445">
    <property type="entry name" value="(Trans)glycosidases"/>
    <property type="match status" value="1"/>
</dbReference>
<dbReference type="Pfam" id="PF00933">
    <property type="entry name" value="Glyco_hydro_3"/>
    <property type="match status" value="1"/>
</dbReference>
<dbReference type="AlphaFoldDB" id="A0A8H7PZK8"/>
<name>A0A8H7PZK8_MORIS</name>
<feature type="domain" description="N-acetyltransferase" evidence="4">
    <location>
        <begin position="540"/>
        <end position="705"/>
    </location>
</feature>
<dbReference type="GO" id="GO:0004553">
    <property type="term" value="F:hydrolase activity, hydrolyzing O-glycosyl compounds"/>
    <property type="evidence" value="ECO:0007669"/>
    <property type="project" value="InterPro"/>
</dbReference>
<organism evidence="5 6">
    <name type="scientific">Mortierella isabellina</name>
    <name type="common">Filamentous fungus</name>
    <name type="synonym">Umbelopsis isabellina</name>
    <dbReference type="NCBI Taxonomy" id="91625"/>
    <lineage>
        <taxon>Eukaryota</taxon>
        <taxon>Fungi</taxon>
        <taxon>Fungi incertae sedis</taxon>
        <taxon>Mucoromycota</taxon>
        <taxon>Mucoromycotina</taxon>
        <taxon>Umbelopsidomycetes</taxon>
        <taxon>Umbelopsidales</taxon>
        <taxon>Umbelopsidaceae</taxon>
        <taxon>Umbelopsis</taxon>
    </lineage>
</organism>
<accession>A0A8H7PZK8</accession>
<keyword evidence="6" id="KW-1185">Reference proteome</keyword>